<dbReference type="Proteomes" id="UP001596542">
    <property type="component" value="Unassembled WGS sequence"/>
</dbReference>
<keyword evidence="8 9" id="KW-0449">Lipoprotein</keyword>
<evidence type="ECO:0000256" key="8">
    <source>
        <dbReference type="ARBA" id="ARBA00023288"/>
    </source>
</evidence>
<sequence length="501" mass="53606">MKTSSYQGFSFPLRGVVTACCAAVLLSACASFKGIEPSASLKQSSDYTSTASLPQQGGQWPDASWAQAIGGAPLQALVDEAIAGNPNLQVAAARVAGAQAAVDAAGARARPSWSANASSTYQRYSENGIFPPPLGGSYKSDNELSLNFSYDFDFWGKHAAELRSALSSGKAAQAEQYNARLMIATAVARAWVQLARQYGQLDLNQQQLQASAEIQRLTQLRFKVGLGTQSENQQTNQSLASLRAENAQLNEAISLTRNQLAALLGQGPDRGLQIARPYLPAETAIALPDALPLDLVGRRPDIVAARWNVEAAQGNIDAAKTEFYPNVNIMAFAGFSSLGLTNFLKSGSRTFGVGPAIYLPIFDRSLRANLKGQVASYDGLVATYNETLNEALHDVADQVQSLRAATLQSEQQRLATQASSNSFQLAQQRERVGTTNMLPVLSAQMTLLSQRRIDLDTQARRSDLRITLIKALGGGFDAQALDLDKDHSNSTTVSTSVRSAS</sequence>
<keyword evidence="7 9" id="KW-0564">Palmitate</keyword>
<evidence type="ECO:0000256" key="1">
    <source>
        <dbReference type="ARBA" id="ARBA00004370"/>
    </source>
</evidence>
<dbReference type="Gene3D" id="2.20.200.10">
    <property type="entry name" value="Outer membrane efflux proteins (OEP)"/>
    <property type="match status" value="1"/>
</dbReference>
<accession>A0ABW2IAU9</accession>
<evidence type="ECO:0000256" key="10">
    <source>
        <dbReference type="SAM" id="Coils"/>
    </source>
</evidence>
<dbReference type="Pfam" id="PF02321">
    <property type="entry name" value="OEP"/>
    <property type="match status" value="2"/>
</dbReference>
<dbReference type="PROSITE" id="PS51257">
    <property type="entry name" value="PROKAR_LIPOPROTEIN"/>
    <property type="match status" value="1"/>
</dbReference>
<evidence type="ECO:0000256" key="2">
    <source>
        <dbReference type="ARBA" id="ARBA00007613"/>
    </source>
</evidence>
<dbReference type="PANTHER" id="PTHR30203:SF20">
    <property type="entry name" value="MULTIDRUG RESISTANCE OUTER MEMBRANE PROTEIN MDTP-RELATED"/>
    <property type="match status" value="1"/>
</dbReference>
<keyword evidence="5 9" id="KW-0732">Signal</keyword>
<reference evidence="12" key="1">
    <citation type="journal article" date="2019" name="Int. J. Syst. Evol. Microbiol.">
        <title>The Global Catalogue of Microorganisms (GCM) 10K type strain sequencing project: providing services to taxonomists for standard genome sequencing and annotation.</title>
        <authorList>
            <consortium name="The Broad Institute Genomics Platform"/>
            <consortium name="The Broad Institute Genome Sequencing Center for Infectious Disease"/>
            <person name="Wu L."/>
            <person name="Ma J."/>
        </authorList>
    </citation>
    <scope>NUCLEOTIDE SEQUENCE [LARGE SCALE GENOMIC DNA]</scope>
    <source>
        <strain evidence="12">KACC 12508</strain>
    </source>
</reference>
<evidence type="ECO:0000256" key="5">
    <source>
        <dbReference type="ARBA" id="ARBA00022729"/>
    </source>
</evidence>
<dbReference type="RefSeq" id="WP_382271442.1">
    <property type="nucleotide sequence ID" value="NZ_JBHTBU010000001.1"/>
</dbReference>
<feature type="signal peptide" evidence="9">
    <location>
        <begin position="1"/>
        <end position="22"/>
    </location>
</feature>
<evidence type="ECO:0000313" key="12">
    <source>
        <dbReference type="Proteomes" id="UP001596542"/>
    </source>
</evidence>
<keyword evidence="3 9" id="KW-1134">Transmembrane beta strand</keyword>
<dbReference type="InterPro" id="IPR003423">
    <property type="entry name" value="OMP_efflux"/>
</dbReference>
<protein>
    <submittedName>
        <fullName evidence="11">Efflux transporter outer membrane subunit</fullName>
    </submittedName>
</protein>
<comment type="caution">
    <text evidence="11">The sequence shown here is derived from an EMBL/GenBank/DDBJ whole genome shotgun (WGS) entry which is preliminary data.</text>
</comment>
<evidence type="ECO:0000256" key="3">
    <source>
        <dbReference type="ARBA" id="ARBA00022452"/>
    </source>
</evidence>
<feature type="coiled-coil region" evidence="10">
    <location>
        <begin position="232"/>
        <end position="259"/>
    </location>
</feature>
<dbReference type="SUPFAM" id="SSF56954">
    <property type="entry name" value="Outer membrane efflux proteins (OEP)"/>
    <property type="match status" value="1"/>
</dbReference>
<name>A0ABW2IAU9_9BURK</name>
<evidence type="ECO:0000256" key="9">
    <source>
        <dbReference type="RuleBase" id="RU362097"/>
    </source>
</evidence>
<organism evidence="11 12">
    <name type="scientific">Herminiimonas glaciei</name>
    <dbReference type="NCBI Taxonomy" id="523788"/>
    <lineage>
        <taxon>Bacteria</taxon>
        <taxon>Pseudomonadati</taxon>
        <taxon>Pseudomonadota</taxon>
        <taxon>Betaproteobacteria</taxon>
        <taxon>Burkholderiales</taxon>
        <taxon>Oxalobacteraceae</taxon>
        <taxon>Herminiimonas</taxon>
    </lineage>
</organism>
<keyword evidence="12" id="KW-1185">Reference proteome</keyword>
<dbReference type="InterPro" id="IPR010131">
    <property type="entry name" value="MdtP/NodT-like"/>
</dbReference>
<evidence type="ECO:0000256" key="6">
    <source>
        <dbReference type="ARBA" id="ARBA00023136"/>
    </source>
</evidence>
<proteinExistence type="inferred from homology"/>
<keyword evidence="6 9" id="KW-0472">Membrane</keyword>
<feature type="chain" id="PRO_5044985734" evidence="9">
    <location>
        <begin position="23"/>
        <end position="501"/>
    </location>
</feature>
<dbReference type="EMBL" id="JBHTBU010000001">
    <property type="protein sequence ID" value="MFC7288072.1"/>
    <property type="molecule type" value="Genomic_DNA"/>
</dbReference>
<dbReference type="Gene3D" id="1.20.1600.10">
    <property type="entry name" value="Outer membrane efflux proteins (OEP)"/>
    <property type="match status" value="1"/>
</dbReference>
<keyword evidence="4 9" id="KW-0812">Transmembrane</keyword>
<dbReference type="PANTHER" id="PTHR30203">
    <property type="entry name" value="OUTER MEMBRANE CATION EFFLUX PROTEIN"/>
    <property type="match status" value="1"/>
</dbReference>
<keyword evidence="10" id="KW-0175">Coiled coil</keyword>
<comment type="similarity">
    <text evidence="2 9">Belongs to the outer membrane factor (OMF) (TC 1.B.17) family.</text>
</comment>
<dbReference type="NCBIfam" id="TIGR01845">
    <property type="entry name" value="outer_NodT"/>
    <property type="match status" value="1"/>
</dbReference>
<evidence type="ECO:0000256" key="4">
    <source>
        <dbReference type="ARBA" id="ARBA00022692"/>
    </source>
</evidence>
<evidence type="ECO:0000313" key="11">
    <source>
        <dbReference type="EMBL" id="MFC7288072.1"/>
    </source>
</evidence>
<comment type="subcellular location">
    <subcellularLocation>
        <location evidence="9">Cell membrane</location>
        <topology evidence="9">Lipid-anchor</topology>
    </subcellularLocation>
    <subcellularLocation>
        <location evidence="1">Membrane</location>
    </subcellularLocation>
</comment>
<gene>
    <name evidence="11" type="ORF">ACFQPC_08500</name>
</gene>
<evidence type="ECO:0000256" key="7">
    <source>
        <dbReference type="ARBA" id="ARBA00023139"/>
    </source>
</evidence>